<reference evidence="7 8" key="1">
    <citation type="submission" date="2012-02" db="EMBL/GenBank/DDBJ databases">
        <title>Whole genome shotgun sequence of Mobilicoccus pelagius NBRC 104925.</title>
        <authorList>
            <person name="Yoshida Y."/>
            <person name="Hosoyama A."/>
            <person name="Tsuchikane K."/>
            <person name="Katsumata H."/>
            <person name="Yamazaki S."/>
            <person name="Fujita N."/>
        </authorList>
    </citation>
    <scope>NUCLEOTIDE SEQUENCE [LARGE SCALE GENOMIC DNA]</scope>
    <source>
        <strain evidence="7 8">NBRC 104925</strain>
    </source>
</reference>
<evidence type="ECO:0000256" key="2">
    <source>
        <dbReference type="ARBA" id="ARBA00012438"/>
    </source>
</evidence>
<keyword evidence="8" id="KW-1185">Reference proteome</keyword>
<dbReference type="Pfam" id="PF02518">
    <property type="entry name" value="HATPase_c"/>
    <property type="match status" value="1"/>
</dbReference>
<dbReference type="InterPro" id="IPR050482">
    <property type="entry name" value="Sensor_HK_TwoCompSys"/>
</dbReference>
<dbReference type="eggNOG" id="COG4585">
    <property type="taxonomic scope" value="Bacteria"/>
</dbReference>
<dbReference type="CDD" id="cd16917">
    <property type="entry name" value="HATPase_UhpB-NarQ-NarX-like"/>
    <property type="match status" value="1"/>
</dbReference>
<comment type="caution">
    <text evidence="7">The sequence shown here is derived from an EMBL/GenBank/DDBJ whole genome shotgun (WGS) entry which is preliminary data.</text>
</comment>
<dbReference type="PANTHER" id="PTHR24421:SF10">
    <property type="entry name" value="NITRATE_NITRITE SENSOR PROTEIN NARQ"/>
    <property type="match status" value="1"/>
</dbReference>
<proteinExistence type="predicted"/>
<feature type="domain" description="Histidine kinase/HSP90-like ATPase" evidence="6">
    <location>
        <begin position="13"/>
        <end position="110"/>
    </location>
</feature>
<evidence type="ECO:0000313" key="7">
    <source>
        <dbReference type="EMBL" id="GAB49751.1"/>
    </source>
</evidence>
<dbReference type="OrthoDB" id="227596at2"/>
<evidence type="ECO:0000256" key="3">
    <source>
        <dbReference type="ARBA" id="ARBA00022679"/>
    </source>
</evidence>
<evidence type="ECO:0000313" key="8">
    <source>
        <dbReference type="Proteomes" id="UP000004367"/>
    </source>
</evidence>
<dbReference type="InterPro" id="IPR003594">
    <property type="entry name" value="HATPase_dom"/>
</dbReference>
<name>H5UVJ3_9MICO</name>
<comment type="catalytic activity">
    <reaction evidence="1">
        <text>ATP + protein L-histidine = ADP + protein N-phospho-L-histidine.</text>
        <dbReference type="EC" id="2.7.13.3"/>
    </reaction>
</comment>
<dbReference type="InterPro" id="IPR036890">
    <property type="entry name" value="HATPase_C_sf"/>
</dbReference>
<evidence type="ECO:0000256" key="1">
    <source>
        <dbReference type="ARBA" id="ARBA00000085"/>
    </source>
</evidence>
<dbReference type="EMBL" id="BAFE01000093">
    <property type="protein sequence ID" value="GAB49751.1"/>
    <property type="molecule type" value="Genomic_DNA"/>
</dbReference>
<evidence type="ECO:0000256" key="5">
    <source>
        <dbReference type="ARBA" id="ARBA00023012"/>
    </source>
</evidence>
<sequence length="119" mass="12743">MIGDRRDLTVAGQLALYRTVQEALTNTARHAGPGAVAHVEFDWERPDSVAVVVEDEVPGATDPGAGDALFGDADHVEGRGLRVVRERLESLGGALEVEQMEDGYRVRGVVPRDAQLLPG</sequence>
<dbReference type="SUPFAM" id="SSF55874">
    <property type="entry name" value="ATPase domain of HSP90 chaperone/DNA topoisomerase II/histidine kinase"/>
    <property type="match status" value="1"/>
</dbReference>
<keyword evidence="3" id="KW-0808">Transferase</keyword>
<dbReference type="Gene3D" id="3.30.565.10">
    <property type="entry name" value="Histidine kinase-like ATPase, C-terminal domain"/>
    <property type="match status" value="1"/>
</dbReference>
<dbReference type="AlphaFoldDB" id="H5UVJ3"/>
<gene>
    <name evidence="7" type="ORF">MOPEL_134_00350</name>
</gene>
<dbReference type="GO" id="GO:0004673">
    <property type="term" value="F:protein histidine kinase activity"/>
    <property type="evidence" value="ECO:0007669"/>
    <property type="project" value="UniProtKB-EC"/>
</dbReference>
<dbReference type="Proteomes" id="UP000004367">
    <property type="component" value="Unassembled WGS sequence"/>
</dbReference>
<accession>H5UVJ3</accession>
<evidence type="ECO:0000259" key="6">
    <source>
        <dbReference type="Pfam" id="PF02518"/>
    </source>
</evidence>
<dbReference type="STRING" id="1089455.MOPEL_134_00350"/>
<keyword evidence="4 7" id="KW-0418">Kinase</keyword>
<evidence type="ECO:0000256" key="4">
    <source>
        <dbReference type="ARBA" id="ARBA00022777"/>
    </source>
</evidence>
<organism evidence="7 8">
    <name type="scientific">Mobilicoccus pelagius NBRC 104925</name>
    <dbReference type="NCBI Taxonomy" id="1089455"/>
    <lineage>
        <taxon>Bacteria</taxon>
        <taxon>Bacillati</taxon>
        <taxon>Actinomycetota</taxon>
        <taxon>Actinomycetes</taxon>
        <taxon>Micrococcales</taxon>
        <taxon>Dermatophilaceae</taxon>
        <taxon>Mobilicoccus</taxon>
    </lineage>
</organism>
<dbReference type="GO" id="GO:0000160">
    <property type="term" value="P:phosphorelay signal transduction system"/>
    <property type="evidence" value="ECO:0007669"/>
    <property type="project" value="UniProtKB-KW"/>
</dbReference>
<protein>
    <recommendedName>
        <fullName evidence="2">histidine kinase</fullName>
        <ecNumber evidence="2">2.7.13.3</ecNumber>
    </recommendedName>
</protein>
<dbReference type="PANTHER" id="PTHR24421">
    <property type="entry name" value="NITRATE/NITRITE SENSOR PROTEIN NARX-RELATED"/>
    <property type="match status" value="1"/>
</dbReference>
<dbReference type="RefSeq" id="WP_009483594.1">
    <property type="nucleotide sequence ID" value="NZ_BAFE01000093.1"/>
</dbReference>
<dbReference type="EC" id="2.7.13.3" evidence="2"/>
<keyword evidence="5" id="KW-0902">Two-component regulatory system</keyword>